<proteinExistence type="predicted"/>
<dbReference type="OrthoDB" id="7279165at2"/>
<accession>A0A1T4SSZ1</accession>
<feature type="region of interest" description="Disordered" evidence="1">
    <location>
        <begin position="1"/>
        <end position="22"/>
    </location>
</feature>
<protein>
    <submittedName>
        <fullName evidence="3">Phasin protein</fullName>
    </submittedName>
</protein>
<evidence type="ECO:0000256" key="1">
    <source>
        <dbReference type="SAM" id="MobiDB-lite"/>
    </source>
</evidence>
<keyword evidence="4" id="KW-1185">Reference proteome</keyword>
<dbReference type="STRING" id="225324.SAMN02745126_05070"/>
<dbReference type="InterPro" id="IPR018968">
    <property type="entry name" value="Phasin"/>
</dbReference>
<dbReference type="EMBL" id="FUWJ01000009">
    <property type="protein sequence ID" value="SKA31011.1"/>
    <property type="molecule type" value="Genomic_DNA"/>
</dbReference>
<evidence type="ECO:0000313" key="4">
    <source>
        <dbReference type="Proteomes" id="UP000190092"/>
    </source>
</evidence>
<sequence length="111" mass="11746">MANDQPAAATASPAPSPAAFPTPFIDPNWMKTASAFPTKLYASIAQEMLGMAARHLQAQSDYIGKLATCGDPAEFFACTTDFVKKSGETWVDNNRRIATALQAHGPASTQA</sequence>
<evidence type="ECO:0000313" key="3">
    <source>
        <dbReference type="EMBL" id="SKA31011.1"/>
    </source>
</evidence>
<dbReference type="Proteomes" id="UP000190092">
    <property type="component" value="Unassembled WGS sequence"/>
</dbReference>
<reference evidence="4" key="1">
    <citation type="submission" date="2017-02" db="EMBL/GenBank/DDBJ databases">
        <authorList>
            <person name="Varghese N."/>
            <person name="Submissions S."/>
        </authorList>
    </citation>
    <scope>NUCLEOTIDE SEQUENCE [LARGE SCALE GENOMIC DNA]</scope>
    <source>
        <strain evidence="4">ATCC 27094</strain>
    </source>
</reference>
<gene>
    <name evidence="3" type="ORF">SAMN02745126_05070</name>
</gene>
<dbReference type="AlphaFoldDB" id="A0A1T4SSZ1"/>
<feature type="compositionally biased region" description="Low complexity" evidence="1">
    <location>
        <begin position="1"/>
        <end position="13"/>
    </location>
</feature>
<evidence type="ECO:0000259" key="2">
    <source>
        <dbReference type="Pfam" id="PF09361"/>
    </source>
</evidence>
<dbReference type="RefSeq" id="WP_085936815.1">
    <property type="nucleotide sequence ID" value="NZ_FUWJ01000009.1"/>
</dbReference>
<name>A0A1T4SSZ1_9HYPH</name>
<organism evidence="3 4">
    <name type="scientific">Enhydrobacter aerosaccus</name>
    <dbReference type="NCBI Taxonomy" id="225324"/>
    <lineage>
        <taxon>Bacteria</taxon>
        <taxon>Pseudomonadati</taxon>
        <taxon>Pseudomonadota</taxon>
        <taxon>Alphaproteobacteria</taxon>
        <taxon>Hyphomicrobiales</taxon>
        <taxon>Enhydrobacter</taxon>
    </lineage>
</organism>
<feature type="domain" description="Phasin" evidence="2">
    <location>
        <begin position="43"/>
        <end position="102"/>
    </location>
</feature>
<dbReference type="Pfam" id="PF09361">
    <property type="entry name" value="Phasin_2"/>
    <property type="match status" value="1"/>
</dbReference>